<dbReference type="PANTHER" id="PTHR36205:SF1">
    <property type="entry name" value="MAJOR FACILITATOR SUPERFAMILY TRANSPORTER"/>
    <property type="match status" value="1"/>
</dbReference>
<protein>
    <submittedName>
        <fullName evidence="3">Uncharacterized protein</fullName>
    </submittedName>
</protein>
<feature type="region of interest" description="Disordered" evidence="1">
    <location>
        <begin position="307"/>
        <end position="353"/>
    </location>
</feature>
<dbReference type="AlphaFoldDB" id="A0A1W5D361"/>
<keyword evidence="2" id="KW-1133">Transmembrane helix</keyword>
<proteinExistence type="predicted"/>
<feature type="compositionally biased region" description="Basic and acidic residues" evidence="1">
    <location>
        <begin position="34"/>
        <end position="43"/>
    </location>
</feature>
<feature type="transmembrane region" description="Helical" evidence="2">
    <location>
        <begin position="86"/>
        <end position="106"/>
    </location>
</feature>
<dbReference type="InterPro" id="IPR021822">
    <property type="entry name" value="DUF3405"/>
</dbReference>
<reference evidence="4" key="1">
    <citation type="submission" date="2017-03" db="EMBL/GenBank/DDBJ databases">
        <authorList>
            <person name="Sharma R."/>
            <person name="Thines M."/>
        </authorList>
    </citation>
    <scope>NUCLEOTIDE SEQUENCE [LARGE SCALE GENOMIC DNA]</scope>
</reference>
<dbReference type="Proteomes" id="UP000192927">
    <property type="component" value="Unassembled WGS sequence"/>
</dbReference>
<feature type="compositionally biased region" description="Low complexity" evidence="1">
    <location>
        <begin position="44"/>
        <end position="60"/>
    </location>
</feature>
<feature type="region of interest" description="Disordered" evidence="1">
    <location>
        <begin position="149"/>
        <end position="170"/>
    </location>
</feature>
<evidence type="ECO:0000313" key="3">
    <source>
        <dbReference type="EMBL" id="SLM37578.1"/>
    </source>
</evidence>
<sequence length="803" mass="90823">MPMRNSRPVSLQDPEDLCSEEVYLEKYAYDRRESLSDYGDHKPPASYSNSSRDSSPSHQPMLRTSSPRRKQWGKQPSYFYRIPNTIVRYLCCALMSAVILFILLLIRMSWVSSRQLERWPKPPSPPAEWESFEFLKGYYGGIRTLVPREQNNPEYPHDGEAEPAPEVNSTITERQASIFPSSSPFDPYPDYTSAAYLSQYVAKQDCFLDSEDRVRIPSAHSYSGVPQGMPDHIMGSYDLLGLRNDICFERFGRLGPYGFGYGKKTGGIGAGLNGDREGAERTWSKVPEVNYKEIRWAEAQNRCMRKNSARFERPGTDDQPAMPAEQSRGNQKGHIRSREKSPSDSAPLLNTTGNGLQEGGKILLPRTAVVIRTWSDFEYTQEDILYLRSLISELSLLSGGEYTVHFLIHVKDNKIPIWADEETYERVLREATPPEFQGMGTLWSEAQMGLIYNGLSESFYLGLPVHGVYRSTFMPLQYFAHKHPEYDHFWNWEMDIRYTGQWYHLFDRVRQWAKAQPRKGLWERNARFYIPSVHGTWEDFKQMVRVQSEMGTSSPNNIWSSLSAGMPATSGSVQPQADQPVWGPLPPQDDNVSTASDPTPPTPYDKDKYTWGTHEEADLITFSPIFDPAGTTWLLSSDHTGYNTTRSPPPRRAAVVTASRLSRRLLAAMHADTALRRLSMFSEMWAPSCALHHGFKAVYAPHPVYVDRDWPPTYLAGVMNAGRNGASGGGRRSVFGEREHNFKGQSWFYNAGFAPNLWRRWAGLRVDGGGGEEEEGAGEGRMCLPGVLLHPAKGVGLLVEGRG</sequence>
<evidence type="ECO:0000256" key="2">
    <source>
        <dbReference type="SAM" id="Phobius"/>
    </source>
</evidence>
<accession>A0A1W5D361</accession>
<evidence type="ECO:0000313" key="4">
    <source>
        <dbReference type="Proteomes" id="UP000192927"/>
    </source>
</evidence>
<keyword evidence="2" id="KW-0472">Membrane</keyword>
<dbReference type="Pfam" id="PF11885">
    <property type="entry name" value="DUF3405"/>
    <property type="match status" value="1"/>
</dbReference>
<dbReference type="PANTHER" id="PTHR36205">
    <property type="entry name" value="CHROMOSOME 19, WHOLE GENOME SHOTGUN SEQUENCE"/>
    <property type="match status" value="1"/>
</dbReference>
<feature type="region of interest" description="Disordered" evidence="1">
    <location>
        <begin position="34"/>
        <end position="71"/>
    </location>
</feature>
<organism evidence="3 4">
    <name type="scientific">Lasallia pustulata</name>
    <dbReference type="NCBI Taxonomy" id="136370"/>
    <lineage>
        <taxon>Eukaryota</taxon>
        <taxon>Fungi</taxon>
        <taxon>Dikarya</taxon>
        <taxon>Ascomycota</taxon>
        <taxon>Pezizomycotina</taxon>
        <taxon>Lecanoromycetes</taxon>
        <taxon>OSLEUM clade</taxon>
        <taxon>Umbilicariomycetidae</taxon>
        <taxon>Umbilicariales</taxon>
        <taxon>Umbilicariaceae</taxon>
        <taxon>Lasallia</taxon>
    </lineage>
</organism>
<evidence type="ECO:0000256" key="1">
    <source>
        <dbReference type="SAM" id="MobiDB-lite"/>
    </source>
</evidence>
<name>A0A1W5D361_9LECA</name>
<feature type="compositionally biased region" description="Polar residues" evidence="1">
    <location>
        <begin position="560"/>
        <end position="577"/>
    </location>
</feature>
<dbReference type="EMBL" id="FWEW01001723">
    <property type="protein sequence ID" value="SLM37578.1"/>
    <property type="molecule type" value="Genomic_DNA"/>
</dbReference>
<feature type="region of interest" description="Disordered" evidence="1">
    <location>
        <begin position="560"/>
        <end position="609"/>
    </location>
</feature>
<keyword evidence="2" id="KW-0812">Transmembrane</keyword>
<keyword evidence="4" id="KW-1185">Reference proteome</keyword>